<dbReference type="EMBL" id="LAZR01001399">
    <property type="protein sequence ID" value="KKN45281.1"/>
    <property type="molecule type" value="Genomic_DNA"/>
</dbReference>
<accession>A0A0F9T8J0</accession>
<evidence type="ECO:0000256" key="1">
    <source>
        <dbReference type="SAM" id="MobiDB-lite"/>
    </source>
</evidence>
<comment type="caution">
    <text evidence="2">The sequence shown here is derived from an EMBL/GenBank/DDBJ whole genome shotgun (WGS) entry which is preliminary data.</text>
</comment>
<name>A0A0F9T8J0_9ZZZZ</name>
<sequence length="2488" mass="281474">MVQAEKKIQLPEEEQIKKLVTKAEIGPLEERTFATDLQLEMLREARDAGTLSQKTITTPIFLTPSQATRLDFDIEEGEFIRIEPSAVGEEATFSLVTPEGIMEPQPLALPEPQLFPLTEVPPVEALQSLFPERFEAGETPQMVFESLGVLVQQQPVELLEQLVAKGRTPEVELLINTYFDVQPGDIDRLFAEMPDAEARLFREALPLLITDRNKDAMLTYFFENPEALRRNLIGVGRNSSTVALVKSLYPEITDKGMSQYFNPRVPGTVEGVDPTALGALPTKTWLDKVKEVIEDPLQLIPFVASGAEIVELGRLMKTAKDLEDGKEVSEEDLLALKAYVARATMDTTWGFEVADVIAQIVPFAGEFIATGGIFSAGKTAAAKAGEQALKRIATRTGLRILEGRLAKFAAREVIPTIVGGTLRAPVAGVTRIPAATLEKQLQATLTGDEESVFESAVKAFGEQWVEVVSESTGGLFAPLAASIKGQLIKAGLFRAFIKANPGKSPNVLRRVFEKAGYNGVIGEMLEERVADVGHGILEPLGLSDQKFSIPSVRQLTVELAAFSVPGAAALAIQKTPALFEKLSPKVKKALADAVEEGRARPERGAVEIPGERPEGEAPLTEALITDAESIVAQAETVAPDNAQVKEMRRLVDEAKVQTGDTQRKTLIKIEAVEDEVREIAGVPKVGEPVVEVTIPKLISDPSGTVAQARPTADFFPEIKPTTKLPVETELRVTIKAVGERQTSFWAQVHSRGVRSNTYLRIDKESVLVGKETAEGTELAGELVFHGAIVREQLARQNVLLGELQVVKIKPQPPVTPEEVARPEPGAPEAGIQPSMIEGIPAEEVRPPGKGKILQVSMDDQLKLQQARQAAEEAPPEVKEAYNTQAEIEGLKVTHQMDPVAQKRVFIGKDKRGRDQYRGLDFFISLKEQSLPEYFTIKQAKMLNPALIVDLYTQPGTPQFNKVPRDVALDQMTKEFNMTPDEIADRVMGIRQENRRIKELEVTIKKQMVETPLPAVTALTTEEVTENWETVAQPKLTLKQAQALSGIMADYVISENTIAAFEAQRALWSRTRTGRGEDFKARMQDLIVVQGVGVEEAFRLASNETLAGKLPVVLTDFFEGMTTEMRSAFFTVVFHNKQLQEYPYEMASTITALTNALDGKPIPRKRGRGSILFPEGGSAWDRLNFVFGKQPKVLKAIEKMADERKPLRDTVEGIFHETGREPIPIDQEAADYLRGLQDIPQGYTTLVEPELGFPTYSNLKNPADLQFAQAELELGRQLVDGEITIDQFELARREARDKAYPLPPVTKYDPPIDKAFKIPPMFNFMEQSMFNRVLKQILMSPLDIGNFLRANKASFDQSFLRQSQLLLSGHPILAWQAHAAAWQSMFSQKHTEAEWELITRDPDFQIYEQIRVDTGHDPLRVPAFAAKKGTEQYRTSEEFGFTRQDVERAIPRFTAWLPHVRLSERGFSAGTNKGVWGTWKQKLAWSRRYSEKIASGDVVLKEGEAFDIIQEMTDEQSMLGDLIQRANLRIASGLAPAMNAFFFAARSKVGRLLLPKHLLGISVRNKKVRFNPRVMREAWKDFFLWTSYISGIMFLGDWLDLWELETDPRNAEVMSARIGKTRIDPWAGYRQFVVLYARLITGTGISSVTGAEYDVDPIRAQETFGRSSISPLASILLEFWTGRNFLGQVIDYDDSKYWLEKITPFAINDIWEAAKEDWRMGIAVTIPAVYGEGVQTYTGDWEENFTKLGLPKYIENTAYDLSEPYYDTADFWSDTAKQFKGVDPETLTPAKGFPPYIKAIAEARVSNEHLATLPSDTLVSLNADPNLDEPTFGQYYQMWRDRQALVAAGEEAEITIEGETFKGEDAVEAFDKDERTKNSHRGNFSQRQFSLLNEYWSITNEKKQVEFLEEHKSEIGVKPRDAFLRSHPKENAELAIWGQAKVLTKEAYDHFKTLAKKYDIPDNAVPELLLPPETSIDTHFDYEEMVSEGTHSSNEAKLLLLKDQIAADEAKVKSYVTWRNESGQPLQLPKEQVEYYQLKVDNSQNYDDLAEAQEADDEEDVEEIRARKVDGETFLDVERRVDAMGKGTREVPIDPELVNSYVSHMRIGDETSPNSAESKLNRYDNNELNDFLMNEDYWGKQKAQALDKNKFYLDNYLVPRWRIDVAYQEQDEDYNALQTMQKRQQYLLDNEDYRMDRRRREALTTTDIQTGKRFPLDQIENFVSYHEIDVKGKRQERFLVNNPTFADAMHNIVGIDIPRPEDVPAIQYDDIYDQWTDEFEQLEGFADNQSEHYIEIPEIGLTLDQTREKARDAIRFDDEGKYTEFGLDELRRNAYGKFVPETLVSNYVGYYTIIGEGKPDNYEDVNKTDLWYDDDWFLRENIEFYEQVYKGILENEKRDFSKVPSREIFSKYLEYLQIDARQAKLRDDFRWDNLDLDDWLVLKFDYTPVTEKRRRAAQTPREKLAESIEELERRLRERPEEEPAITFRP</sequence>
<organism evidence="2">
    <name type="scientific">marine sediment metagenome</name>
    <dbReference type="NCBI Taxonomy" id="412755"/>
    <lineage>
        <taxon>unclassified sequences</taxon>
        <taxon>metagenomes</taxon>
        <taxon>ecological metagenomes</taxon>
    </lineage>
</organism>
<evidence type="ECO:0000313" key="2">
    <source>
        <dbReference type="EMBL" id="KKN45281.1"/>
    </source>
</evidence>
<feature type="region of interest" description="Disordered" evidence="1">
    <location>
        <begin position="813"/>
        <end position="832"/>
    </location>
</feature>
<reference evidence="2" key="1">
    <citation type="journal article" date="2015" name="Nature">
        <title>Complex archaea that bridge the gap between prokaryotes and eukaryotes.</title>
        <authorList>
            <person name="Spang A."/>
            <person name="Saw J.H."/>
            <person name="Jorgensen S.L."/>
            <person name="Zaremba-Niedzwiedzka K."/>
            <person name="Martijn J."/>
            <person name="Lind A.E."/>
            <person name="van Eijk R."/>
            <person name="Schleper C."/>
            <person name="Guy L."/>
            <person name="Ettema T.J."/>
        </authorList>
    </citation>
    <scope>NUCLEOTIDE SEQUENCE</scope>
</reference>
<gene>
    <name evidence="2" type="ORF">LCGC14_0684670</name>
</gene>
<proteinExistence type="predicted"/>
<evidence type="ECO:0008006" key="3">
    <source>
        <dbReference type="Google" id="ProtNLM"/>
    </source>
</evidence>
<protein>
    <recommendedName>
        <fullName evidence="3">Large polyvalent protein associated domain-containing protein</fullName>
    </recommendedName>
</protein>